<dbReference type="Proteomes" id="UP000184420">
    <property type="component" value="Unassembled WGS sequence"/>
</dbReference>
<dbReference type="AlphaFoldDB" id="A0A1M7LQ17"/>
<dbReference type="OrthoDB" id="1007602at2"/>
<dbReference type="InterPro" id="IPR018060">
    <property type="entry name" value="HTH_AraC"/>
</dbReference>
<evidence type="ECO:0000256" key="3">
    <source>
        <dbReference type="ARBA" id="ARBA00023163"/>
    </source>
</evidence>
<evidence type="ECO:0000256" key="2">
    <source>
        <dbReference type="ARBA" id="ARBA00023125"/>
    </source>
</evidence>
<evidence type="ECO:0000256" key="1">
    <source>
        <dbReference type="ARBA" id="ARBA00023015"/>
    </source>
</evidence>
<dbReference type="PANTHER" id="PTHR43280:SF28">
    <property type="entry name" value="HTH-TYPE TRANSCRIPTIONAL ACTIVATOR RHAS"/>
    <property type="match status" value="1"/>
</dbReference>
<gene>
    <name evidence="5" type="ORF">SAMN05444266_11177</name>
</gene>
<dbReference type="SMART" id="SM00342">
    <property type="entry name" value="HTH_ARAC"/>
    <property type="match status" value="1"/>
</dbReference>
<dbReference type="SUPFAM" id="SSF51215">
    <property type="entry name" value="Regulatory protein AraC"/>
    <property type="match status" value="1"/>
</dbReference>
<dbReference type="InterPro" id="IPR009057">
    <property type="entry name" value="Homeodomain-like_sf"/>
</dbReference>
<dbReference type="Gene3D" id="1.10.10.60">
    <property type="entry name" value="Homeodomain-like"/>
    <property type="match status" value="2"/>
</dbReference>
<dbReference type="InterPro" id="IPR020449">
    <property type="entry name" value="Tscrpt_reg_AraC-type_HTH"/>
</dbReference>
<accession>A0A1M7LQ17</accession>
<protein>
    <submittedName>
        <fullName evidence="5">Helix-turn-helix domain-containing protein</fullName>
    </submittedName>
</protein>
<dbReference type="PRINTS" id="PR00032">
    <property type="entry name" value="HTHARAC"/>
</dbReference>
<keyword evidence="3" id="KW-0804">Transcription</keyword>
<dbReference type="Pfam" id="PF12833">
    <property type="entry name" value="HTH_18"/>
    <property type="match status" value="1"/>
</dbReference>
<proteinExistence type="predicted"/>
<evidence type="ECO:0000259" key="4">
    <source>
        <dbReference type="PROSITE" id="PS01124"/>
    </source>
</evidence>
<dbReference type="PANTHER" id="PTHR43280">
    <property type="entry name" value="ARAC-FAMILY TRANSCRIPTIONAL REGULATOR"/>
    <property type="match status" value="1"/>
</dbReference>
<name>A0A1M7LQ17_9BACT</name>
<evidence type="ECO:0000313" key="5">
    <source>
        <dbReference type="EMBL" id="SHM80196.1"/>
    </source>
</evidence>
<organism evidence="5 6">
    <name type="scientific">Chitinophaga jiangningensis</name>
    <dbReference type="NCBI Taxonomy" id="1419482"/>
    <lineage>
        <taxon>Bacteria</taxon>
        <taxon>Pseudomonadati</taxon>
        <taxon>Bacteroidota</taxon>
        <taxon>Chitinophagia</taxon>
        <taxon>Chitinophagales</taxon>
        <taxon>Chitinophagaceae</taxon>
        <taxon>Chitinophaga</taxon>
    </lineage>
</organism>
<dbReference type="SUPFAM" id="SSF46689">
    <property type="entry name" value="Homeodomain-like"/>
    <property type="match status" value="2"/>
</dbReference>
<keyword evidence="1" id="KW-0805">Transcription regulation</keyword>
<keyword evidence="2" id="KW-0238">DNA-binding</keyword>
<dbReference type="PROSITE" id="PS01124">
    <property type="entry name" value="HTH_ARAC_FAMILY_2"/>
    <property type="match status" value="1"/>
</dbReference>
<dbReference type="GO" id="GO:0043565">
    <property type="term" value="F:sequence-specific DNA binding"/>
    <property type="evidence" value="ECO:0007669"/>
    <property type="project" value="InterPro"/>
</dbReference>
<dbReference type="InterPro" id="IPR037923">
    <property type="entry name" value="HTH-like"/>
</dbReference>
<reference evidence="5 6" key="1">
    <citation type="submission" date="2016-11" db="EMBL/GenBank/DDBJ databases">
        <authorList>
            <person name="Jaros S."/>
            <person name="Januszkiewicz K."/>
            <person name="Wedrychowicz H."/>
        </authorList>
    </citation>
    <scope>NUCLEOTIDE SEQUENCE [LARGE SCALE GENOMIC DNA]</scope>
    <source>
        <strain evidence="5 6">DSM 27406</strain>
    </source>
</reference>
<evidence type="ECO:0000313" key="6">
    <source>
        <dbReference type="Proteomes" id="UP000184420"/>
    </source>
</evidence>
<dbReference type="GO" id="GO:0003700">
    <property type="term" value="F:DNA-binding transcription factor activity"/>
    <property type="evidence" value="ECO:0007669"/>
    <property type="project" value="InterPro"/>
</dbReference>
<sequence length="291" mass="34041">MGKRQLKHSFSLLHVDHVHLDTRWNYKHVISPYYRLYYIDDGEGTISDPGARIKLSPGNLYLIPSFTLCNLHCNNYLSQYFVQFFEEAPDGLSLFYNKRMLMKKAATAGDIANIKRLLQINPNRGINRSDNPRVYEKHAFYREYQELNNLQSDAVYLETQGILLQLLSRFMDQQEQSPDGGQVIPSKIMDTISYIQMHLREPLTVAFLASRVNHNQDYFSRQFLQFTGLRPLHYMHEKRIERAQYLIATTDAGYTEIAAEVGFDNLPHFSKVFRKVTGMTPNKYRLQNRMV</sequence>
<dbReference type="STRING" id="1419482.SAMN05444266_11177"/>
<dbReference type="EMBL" id="FRBL01000011">
    <property type="protein sequence ID" value="SHM80196.1"/>
    <property type="molecule type" value="Genomic_DNA"/>
</dbReference>
<feature type="domain" description="HTH araC/xylS-type" evidence="4">
    <location>
        <begin position="189"/>
        <end position="287"/>
    </location>
</feature>
<keyword evidence="6" id="KW-1185">Reference proteome</keyword>